<gene>
    <name evidence="1" type="ORF">XENORESO_007667</name>
</gene>
<name>A0ABV0VVW0_9TELE</name>
<evidence type="ECO:0000313" key="1">
    <source>
        <dbReference type="EMBL" id="MEQ2261245.1"/>
    </source>
</evidence>
<protein>
    <submittedName>
        <fullName evidence="1">Uncharacterized protein</fullName>
    </submittedName>
</protein>
<organism evidence="1 2">
    <name type="scientific">Xenotaenia resolanae</name>
    <dbReference type="NCBI Taxonomy" id="208358"/>
    <lineage>
        <taxon>Eukaryota</taxon>
        <taxon>Metazoa</taxon>
        <taxon>Chordata</taxon>
        <taxon>Craniata</taxon>
        <taxon>Vertebrata</taxon>
        <taxon>Euteleostomi</taxon>
        <taxon>Actinopterygii</taxon>
        <taxon>Neopterygii</taxon>
        <taxon>Teleostei</taxon>
        <taxon>Neoteleostei</taxon>
        <taxon>Acanthomorphata</taxon>
        <taxon>Ovalentaria</taxon>
        <taxon>Atherinomorphae</taxon>
        <taxon>Cyprinodontiformes</taxon>
        <taxon>Goodeidae</taxon>
        <taxon>Xenotaenia</taxon>
    </lineage>
</organism>
<comment type="caution">
    <text evidence="1">The sequence shown here is derived from an EMBL/GenBank/DDBJ whole genome shotgun (WGS) entry which is preliminary data.</text>
</comment>
<accession>A0ABV0VVW0</accession>
<dbReference type="Proteomes" id="UP001444071">
    <property type="component" value="Unassembled WGS sequence"/>
</dbReference>
<sequence length="61" mass="6948">SHASPHGYTIPRILQHMNTKLPVFYQKSMIKLQALNKALTGLYVCFQEHEISCRITSSNVC</sequence>
<feature type="non-terminal residue" evidence="1">
    <location>
        <position position="1"/>
    </location>
</feature>
<proteinExistence type="predicted"/>
<reference evidence="1 2" key="1">
    <citation type="submission" date="2021-06" db="EMBL/GenBank/DDBJ databases">
        <authorList>
            <person name="Palmer J.M."/>
        </authorList>
    </citation>
    <scope>NUCLEOTIDE SEQUENCE [LARGE SCALE GENOMIC DNA]</scope>
    <source>
        <strain evidence="1 2">XR_2019</strain>
        <tissue evidence="1">Muscle</tissue>
    </source>
</reference>
<dbReference type="EMBL" id="JAHRIM010012492">
    <property type="protein sequence ID" value="MEQ2261245.1"/>
    <property type="molecule type" value="Genomic_DNA"/>
</dbReference>
<evidence type="ECO:0000313" key="2">
    <source>
        <dbReference type="Proteomes" id="UP001444071"/>
    </source>
</evidence>
<keyword evidence="2" id="KW-1185">Reference proteome</keyword>